<gene>
    <name evidence="7" type="ORF">CSUI_000648</name>
</gene>
<dbReference type="PROSITE" id="PS00480">
    <property type="entry name" value="CITRATE_SYNTHASE"/>
    <property type="match status" value="1"/>
</dbReference>
<dbReference type="GO" id="GO:0046912">
    <property type="term" value="F:acyltransferase activity, acyl groups converted into alkyl on transfer"/>
    <property type="evidence" value="ECO:0007669"/>
    <property type="project" value="InterPro"/>
</dbReference>
<dbReference type="GeneID" id="94424090"/>
<dbReference type="RefSeq" id="XP_067927133.1">
    <property type="nucleotide sequence ID" value="XM_068060879.1"/>
</dbReference>
<evidence type="ECO:0000256" key="5">
    <source>
        <dbReference type="RuleBase" id="RU000441"/>
    </source>
</evidence>
<dbReference type="Gene3D" id="1.10.580.10">
    <property type="entry name" value="Citrate Synthase, domain 1"/>
    <property type="match status" value="1"/>
</dbReference>
<evidence type="ECO:0000256" key="1">
    <source>
        <dbReference type="ARBA" id="ARBA00005007"/>
    </source>
</evidence>
<dbReference type="InterPro" id="IPR019810">
    <property type="entry name" value="Citrate_synthase_AS"/>
</dbReference>
<evidence type="ECO:0000256" key="6">
    <source>
        <dbReference type="SAM" id="MobiDB-lite"/>
    </source>
</evidence>
<keyword evidence="8" id="KW-1185">Reference proteome</keyword>
<dbReference type="Gene3D" id="1.10.230.10">
    <property type="entry name" value="Cytochrome P450-Terp, domain 2"/>
    <property type="match status" value="1"/>
</dbReference>
<dbReference type="OrthoDB" id="435022at2759"/>
<dbReference type="InterPro" id="IPR016142">
    <property type="entry name" value="Citrate_synth-like_lrg_a-sub"/>
</dbReference>
<evidence type="ECO:0000256" key="3">
    <source>
        <dbReference type="ARBA" id="ARBA00022532"/>
    </source>
</evidence>
<dbReference type="VEuPathDB" id="ToxoDB:CSUI_000648"/>
<proteinExistence type="inferred from homology"/>
<dbReference type="AlphaFoldDB" id="A0A2C6LBH9"/>
<dbReference type="GO" id="GO:0006099">
    <property type="term" value="P:tricarboxylic acid cycle"/>
    <property type="evidence" value="ECO:0007669"/>
    <property type="project" value="UniProtKB-KW"/>
</dbReference>
<evidence type="ECO:0000256" key="2">
    <source>
        <dbReference type="ARBA" id="ARBA00010566"/>
    </source>
</evidence>
<dbReference type="PRINTS" id="PR00143">
    <property type="entry name" value="CITRTSNTHASE"/>
</dbReference>
<dbReference type="InterPro" id="IPR002020">
    <property type="entry name" value="Citrate_synthase"/>
</dbReference>
<keyword evidence="3" id="KW-0816">Tricarboxylic acid cycle</keyword>
<dbReference type="InterPro" id="IPR016143">
    <property type="entry name" value="Citrate_synth-like_sm_a-sub"/>
</dbReference>
<reference evidence="7 8" key="1">
    <citation type="journal article" date="2017" name="Int. J. Parasitol.">
        <title>The genome of the protozoan parasite Cystoisospora suis and a reverse vaccinology approach to identify vaccine candidates.</title>
        <authorList>
            <person name="Palmieri N."/>
            <person name="Shrestha A."/>
            <person name="Ruttkowski B."/>
            <person name="Beck T."/>
            <person name="Vogl C."/>
            <person name="Tomley F."/>
            <person name="Blake D.P."/>
            <person name="Joachim A."/>
        </authorList>
    </citation>
    <scope>NUCLEOTIDE SEQUENCE [LARGE SCALE GENOMIC DNA]</scope>
    <source>
        <strain evidence="7 8">Wien I</strain>
    </source>
</reference>
<comment type="caution">
    <text evidence="7">The sequence shown here is derived from an EMBL/GenBank/DDBJ whole genome shotgun (WGS) entry which is preliminary data.</text>
</comment>
<dbReference type="PANTHER" id="PTHR42871:SF1">
    <property type="entry name" value="CITRATE SYNTHASE"/>
    <property type="match status" value="1"/>
</dbReference>
<feature type="region of interest" description="Disordered" evidence="6">
    <location>
        <begin position="1"/>
        <end position="33"/>
    </location>
</feature>
<dbReference type="InterPro" id="IPR036969">
    <property type="entry name" value="Citrate_synthase_sf"/>
</dbReference>
<dbReference type="FunFam" id="1.10.230.10:FF:000002">
    <property type="entry name" value="Citrate synthase"/>
    <property type="match status" value="1"/>
</dbReference>
<keyword evidence="4 5" id="KW-0808">Transferase</keyword>
<dbReference type="Pfam" id="PF00285">
    <property type="entry name" value="Citrate_synt"/>
    <property type="match status" value="1"/>
</dbReference>
<dbReference type="SUPFAM" id="SSF48256">
    <property type="entry name" value="Citrate synthase"/>
    <property type="match status" value="1"/>
</dbReference>
<comment type="similarity">
    <text evidence="2 5">Belongs to the citrate synthase family.</text>
</comment>
<protein>
    <recommendedName>
        <fullName evidence="5">Citrate synthase</fullName>
    </recommendedName>
</protein>
<evidence type="ECO:0000313" key="7">
    <source>
        <dbReference type="EMBL" id="PHJ25487.1"/>
    </source>
</evidence>
<comment type="pathway">
    <text evidence="1">Carbohydrate metabolism.</text>
</comment>
<dbReference type="EMBL" id="MIGC01000257">
    <property type="protein sequence ID" value="PHJ25487.1"/>
    <property type="molecule type" value="Genomic_DNA"/>
</dbReference>
<organism evidence="7 8">
    <name type="scientific">Cystoisospora suis</name>
    <dbReference type="NCBI Taxonomy" id="483139"/>
    <lineage>
        <taxon>Eukaryota</taxon>
        <taxon>Sar</taxon>
        <taxon>Alveolata</taxon>
        <taxon>Apicomplexa</taxon>
        <taxon>Conoidasida</taxon>
        <taxon>Coccidia</taxon>
        <taxon>Eucoccidiorida</taxon>
        <taxon>Eimeriorina</taxon>
        <taxon>Sarcocystidae</taxon>
        <taxon>Cystoisospora</taxon>
    </lineage>
</organism>
<evidence type="ECO:0000313" key="8">
    <source>
        <dbReference type="Proteomes" id="UP000221165"/>
    </source>
</evidence>
<feature type="compositionally biased region" description="Basic and acidic residues" evidence="6">
    <location>
        <begin position="23"/>
        <end position="33"/>
    </location>
</feature>
<dbReference type="PANTHER" id="PTHR42871">
    <property type="entry name" value="CITRATE SYNTHASE"/>
    <property type="match status" value="1"/>
</dbReference>
<name>A0A2C6LBH9_9APIC</name>
<evidence type="ECO:0000256" key="4">
    <source>
        <dbReference type="ARBA" id="ARBA00022679"/>
    </source>
</evidence>
<sequence>MNRLGVINGHLRSSATTGGHGPHGQEKEKTAETRVPKNVLTVFDERTGNEYSLAIENDTVRAKDFEKVRVPGGPPLRIYDPGQTNTCVCASRITYIDGVKGILWYRGYPIETLAEKVSFEECAFLLMYGELPTASQLSEYSATLRRLADIPSGLRSLIRTFRPDAHPMGMLMACLAAAGTMFPEANPCIAGQTVYKEAELRNRHLLQALAMTPTIAANIQRHRQGLQLVAPEGELGFTASFMAMVDKRGNSVSSPHPVLAKALDILFVLHADHELNCSTAAARHVASSNADIYTCVAAATGALYGPRHGGANEAVVRMLERIQTLDAVPDFIARVKNRKEKLMGFGHRVYKSYDPRANIIRQVAELVFKIVGDSPLIAIARELERVAMKDPYFTSRRLYPNVDFYSGIIYKAMGFPVEFFPLLFAIPRMAGWTAHLNEFITDPENRIARPFQVYLGHGLRSEVPPPEDRQELVSAGALKIKNTAEERRRLISSARITRKKGA</sequence>
<dbReference type="Proteomes" id="UP000221165">
    <property type="component" value="Unassembled WGS sequence"/>
</dbReference>
<accession>A0A2C6LBH9</accession>